<keyword evidence="2" id="KW-1185">Reference proteome</keyword>
<dbReference type="Proteomes" id="UP000225706">
    <property type="component" value="Unassembled WGS sequence"/>
</dbReference>
<dbReference type="InterPro" id="IPR029044">
    <property type="entry name" value="Nucleotide-diphossugar_trans"/>
</dbReference>
<sequence>MSSNLRITTRSHSQALANNLRRLAVDLSETQRSLMHLPLQFYKIEQNIQLVKQLIKSVDGQSVQEDKVSSNSPSETYVTKREVCPEKFMGNDSSYGSPFYRKGFEGEDCTDYVPIYELVTMIVTSPKELSPENLRKVFEGIATYYPRVPVIFTSNKTLKAKRLKKTRLNHLMFMAFDDLTHGETWSKLLKKVTTPYVLFAPDITYFTDDVNLEHLVRVLSENKDTIIIGGSHKNQRGEWDNSCRQVQFRNWTAYFADGYYHSFNDCLECDVLLGPFMAKTKKLQDLGIDEKLHFGAFQDLFWRLKLKHPEKVVASCPDVMFDTYEQEVPDEKFVHLTQKWDVKKWVESNGRVRWYGCRRGGHAHDNKSSCGISATGLAVPPCDLENLADMVKFIMKECENAGIYCEVMEGSQLGAVKLKKVLPWERDADIQFLSENYTAIQKLRPRFEAAGYKFEDRKGTECCTDGRKTSGIFVIYRNGWGVDFYGRPKLESEMLVANGQQPTKVMFAVQWVTAMRNPGLSSRNRYGPNIYRHVEHWYYIGMKSGGMRYKSGVFTKCPKPGHIGCLNQLRPDGNLPSGDSFVT</sequence>
<dbReference type="GO" id="GO:0016740">
    <property type="term" value="F:transferase activity"/>
    <property type="evidence" value="ECO:0007669"/>
    <property type="project" value="UniProtKB-KW"/>
</dbReference>
<protein>
    <submittedName>
        <fullName evidence="1">Beta-1,4 N-acetylgalactosaminyltransferase 1</fullName>
    </submittedName>
</protein>
<dbReference type="EMBL" id="LSMT01000035">
    <property type="protein sequence ID" value="PFX31432.1"/>
    <property type="molecule type" value="Genomic_DNA"/>
</dbReference>
<dbReference type="PANTHER" id="PTHR13627:SF34">
    <property type="entry name" value="RIBITOL-5-PHOSPHATE TRANSFERASE"/>
    <property type="match status" value="1"/>
</dbReference>
<dbReference type="SUPFAM" id="SSF53448">
    <property type="entry name" value="Nucleotide-diphospho-sugar transferases"/>
    <property type="match status" value="1"/>
</dbReference>
<evidence type="ECO:0000313" key="2">
    <source>
        <dbReference type="Proteomes" id="UP000225706"/>
    </source>
</evidence>
<dbReference type="InterPro" id="IPR052613">
    <property type="entry name" value="LicD_transferase"/>
</dbReference>
<dbReference type="AlphaFoldDB" id="A0A2B4SSA8"/>
<name>A0A2B4SSA8_STYPI</name>
<keyword evidence="1" id="KW-0808">Transferase</keyword>
<reference evidence="2" key="1">
    <citation type="journal article" date="2017" name="bioRxiv">
        <title>Comparative analysis of the genomes of Stylophora pistillata and Acropora digitifera provides evidence for extensive differences between species of corals.</title>
        <authorList>
            <person name="Voolstra C.R."/>
            <person name="Li Y."/>
            <person name="Liew Y.J."/>
            <person name="Baumgarten S."/>
            <person name="Zoccola D."/>
            <person name="Flot J.-F."/>
            <person name="Tambutte S."/>
            <person name="Allemand D."/>
            <person name="Aranda M."/>
        </authorList>
    </citation>
    <scope>NUCLEOTIDE SEQUENCE [LARGE SCALE GENOMIC DNA]</scope>
</reference>
<gene>
    <name evidence="1" type="primary">B4galnt1</name>
    <name evidence="1" type="ORF">AWC38_SpisGene3711</name>
</gene>
<dbReference type="PANTHER" id="PTHR13627">
    <property type="entry name" value="FUKUTIN RELATED PROTEIN"/>
    <property type="match status" value="1"/>
</dbReference>
<proteinExistence type="predicted"/>
<comment type="caution">
    <text evidence="1">The sequence shown here is derived from an EMBL/GenBank/DDBJ whole genome shotgun (WGS) entry which is preliminary data.</text>
</comment>
<evidence type="ECO:0000313" key="1">
    <source>
        <dbReference type="EMBL" id="PFX31432.1"/>
    </source>
</evidence>
<dbReference type="OrthoDB" id="5978275at2759"/>
<organism evidence="1 2">
    <name type="scientific">Stylophora pistillata</name>
    <name type="common">Smooth cauliflower coral</name>
    <dbReference type="NCBI Taxonomy" id="50429"/>
    <lineage>
        <taxon>Eukaryota</taxon>
        <taxon>Metazoa</taxon>
        <taxon>Cnidaria</taxon>
        <taxon>Anthozoa</taxon>
        <taxon>Hexacorallia</taxon>
        <taxon>Scleractinia</taxon>
        <taxon>Astrocoeniina</taxon>
        <taxon>Pocilloporidae</taxon>
        <taxon>Stylophora</taxon>
    </lineage>
</organism>
<accession>A0A2B4SSA8</accession>